<dbReference type="PROSITE" id="PS50305">
    <property type="entry name" value="SIRTUIN"/>
    <property type="match status" value="1"/>
</dbReference>
<dbReference type="InterPro" id="IPR029035">
    <property type="entry name" value="DHS-like_NAD/FAD-binding_dom"/>
</dbReference>
<dbReference type="InterPro" id="IPR041486">
    <property type="entry name" value="ThsA_STALD"/>
</dbReference>
<sequence>MDKKVLIKRFSEAIEKGNAAIFAGAGLSMSQGYVSWPELLNDPATEIGLDSKKETDLVTLAQYYKNENGGSRGILNQILMDNFGEELEISENHRILASLPIETYWTTNYDHLIEKSIREAYKNPQVKKNYTQLATTNPNVDTIVYKMHGDIDDVSSTVITRDDYEKYDDDSYALFKETLKGDLLTKTFLFLGFSFTDPNLERILSDIRWVLRENQRPHYCIMRKILKENFVDSEDFFDQERYNYELTKRRLQINDLSRFSINVVEVDDYSEITDILKSIRKKYLRKTIFISGSAVDYTPFTSESKGLKFVEKLAYRLSESGYRIVSGYGLGIGNSIVSGVLKQRRNLRKNNIQDVLSLRPLPLDMPHEWRRYRENIIAESGISIFVFGNKLESGEIVTADGMIEEFELSVQNENIVVPIGFTKGASKVLFDKIQENFSDYFDDSLKSKFQALEKLDTEGEVDKKVEQIVSLINSIQED</sequence>
<dbReference type="SUPFAM" id="SSF52467">
    <property type="entry name" value="DHS-like NAD/FAD-binding domain"/>
    <property type="match status" value="1"/>
</dbReference>
<evidence type="ECO:0000256" key="2">
    <source>
        <dbReference type="ARBA" id="ARBA00023027"/>
    </source>
</evidence>
<dbReference type="Proteomes" id="UP000469871">
    <property type="component" value="Unassembled WGS sequence"/>
</dbReference>
<dbReference type="SMR" id="A0A1Y3JUB3"/>
<gene>
    <name evidence="10" type="ORF">GBM73_17610</name>
</gene>
<dbReference type="AlphaFoldDB" id="A0A1Y3JUB3"/>
<dbReference type="EMBL" id="WEFP01000014">
    <property type="protein sequence ID" value="KAB7572151.1"/>
    <property type="molecule type" value="Genomic_DNA"/>
</dbReference>
<comment type="similarity">
    <text evidence="5">Belongs to the soluble Thoeris ThsA family.</text>
</comment>
<evidence type="ECO:0000256" key="4">
    <source>
        <dbReference type="ARBA" id="ARBA00034327"/>
    </source>
</evidence>
<accession>A0A1Y3JUB3</accession>
<organism evidence="10 11">
    <name type="scientific">Enterococcus faecium</name>
    <name type="common">Streptococcus faecium</name>
    <dbReference type="NCBI Taxonomy" id="1352"/>
    <lineage>
        <taxon>Bacteria</taxon>
        <taxon>Bacillati</taxon>
        <taxon>Bacillota</taxon>
        <taxon>Bacilli</taxon>
        <taxon>Lactobacillales</taxon>
        <taxon>Enterococcaceae</taxon>
        <taxon>Enterococcus</taxon>
    </lineage>
</organism>
<evidence type="ECO:0000256" key="7">
    <source>
        <dbReference type="ARBA" id="ARBA00047575"/>
    </source>
</evidence>
<dbReference type="Pfam" id="PF18185">
    <property type="entry name" value="STALD"/>
    <property type="match status" value="1"/>
</dbReference>
<dbReference type="EC" id="3.2.2.5" evidence="4"/>
<comment type="caution">
    <text evidence="8">Lacks conserved residue(s) required for the propagation of feature annotation.</text>
</comment>
<keyword evidence="3" id="KW-0051">Antiviral defense</keyword>
<evidence type="ECO:0000256" key="1">
    <source>
        <dbReference type="ARBA" id="ARBA00022801"/>
    </source>
</evidence>
<dbReference type="InterPro" id="IPR026590">
    <property type="entry name" value="Ssirtuin_cat_dom"/>
</dbReference>
<reference evidence="10 11" key="1">
    <citation type="submission" date="2019-10" db="EMBL/GenBank/DDBJ databases">
        <title>Evolutionary dynamics of vancomycin-resistant Enterococcus faecium during gastrointestinal tract colonization and bloodstream infection in immunocompromised pediatric patients.</title>
        <authorList>
            <person name="Chilambi G.S."/>
            <person name="Nordstrom H.R."/>
            <person name="Evans D.R."/>
            <person name="Ferrolino J."/>
            <person name="Hayden R.T."/>
            <person name="Maron G.M."/>
            <person name="Vo A.N."/>
            <person name="Gilmore M.S."/>
            <person name="Wolf J."/>
            <person name="Rosch J.W."/>
            <person name="Van Tyne D."/>
        </authorList>
    </citation>
    <scope>NUCLEOTIDE SEQUENCE [LARGE SCALE GENOMIC DNA]</scope>
    <source>
        <strain evidence="10 11">VRECG27</strain>
    </source>
</reference>
<comment type="catalytic activity">
    <reaction evidence="7">
        <text>NAD(+) + H2O = ADP-D-ribose + nicotinamide + H(+)</text>
        <dbReference type="Rhea" id="RHEA:16301"/>
        <dbReference type="ChEBI" id="CHEBI:15377"/>
        <dbReference type="ChEBI" id="CHEBI:15378"/>
        <dbReference type="ChEBI" id="CHEBI:17154"/>
        <dbReference type="ChEBI" id="CHEBI:57540"/>
        <dbReference type="ChEBI" id="CHEBI:57967"/>
        <dbReference type="EC" id="3.2.2.5"/>
    </reaction>
    <physiologicalReaction direction="left-to-right" evidence="7">
        <dbReference type="Rhea" id="RHEA:16302"/>
    </physiologicalReaction>
</comment>
<dbReference type="CDD" id="cd01406">
    <property type="entry name" value="SIR2-like"/>
    <property type="match status" value="1"/>
</dbReference>
<keyword evidence="2" id="KW-0520">NAD</keyword>
<dbReference type="Pfam" id="PF13289">
    <property type="entry name" value="SIR2_2"/>
    <property type="match status" value="1"/>
</dbReference>
<evidence type="ECO:0000313" key="10">
    <source>
        <dbReference type="EMBL" id="KAB7572151.1"/>
    </source>
</evidence>
<keyword evidence="1" id="KW-0378">Hydrolase</keyword>
<evidence type="ECO:0000256" key="3">
    <source>
        <dbReference type="ARBA" id="ARBA00023118"/>
    </source>
</evidence>
<evidence type="ECO:0000256" key="6">
    <source>
        <dbReference type="ARBA" id="ARBA00035033"/>
    </source>
</evidence>
<dbReference type="GO" id="GO:0051607">
    <property type="term" value="P:defense response to virus"/>
    <property type="evidence" value="ECO:0007669"/>
    <property type="project" value="UniProtKB-KW"/>
</dbReference>
<protein>
    <recommendedName>
        <fullName evidence="6">NAD(+) hydrolase ThsA</fullName>
        <ecNumber evidence="4">3.2.2.5</ecNumber>
    </recommendedName>
</protein>
<dbReference type="GO" id="GO:0003953">
    <property type="term" value="F:NAD+ nucleosidase activity"/>
    <property type="evidence" value="ECO:0007669"/>
    <property type="project" value="UniProtKB-EC"/>
</dbReference>
<proteinExistence type="inferred from homology"/>
<dbReference type="RefSeq" id="WP_002287699.1">
    <property type="nucleotide sequence ID" value="NZ_AP026655.1"/>
</dbReference>
<evidence type="ECO:0000259" key="9">
    <source>
        <dbReference type="PROSITE" id="PS50305"/>
    </source>
</evidence>
<comment type="caution">
    <text evidence="10">The sequence shown here is derived from an EMBL/GenBank/DDBJ whole genome shotgun (WGS) entry which is preliminary data.</text>
</comment>
<feature type="domain" description="Deacetylase sirtuin-type" evidence="9">
    <location>
        <begin position="1"/>
        <end position="287"/>
    </location>
</feature>
<evidence type="ECO:0000313" key="11">
    <source>
        <dbReference type="Proteomes" id="UP000469871"/>
    </source>
</evidence>
<name>A0A1Y3JUB3_ENTFC</name>
<evidence type="ECO:0000256" key="5">
    <source>
        <dbReference type="ARBA" id="ARBA00035014"/>
    </source>
</evidence>
<evidence type="ECO:0000256" key="8">
    <source>
        <dbReference type="PROSITE-ProRule" id="PRU00236"/>
    </source>
</evidence>